<dbReference type="RefSeq" id="WP_378985667.1">
    <property type="nucleotide sequence ID" value="NZ_JBHSBW010000011.1"/>
</dbReference>
<reference evidence="6" key="1">
    <citation type="journal article" date="2019" name="Int. J. Syst. Evol. Microbiol.">
        <title>The Global Catalogue of Microorganisms (GCM) 10K type strain sequencing project: providing services to taxonomists for standard genome sequencing and annotation.</title>
        <authorList>
            <consortium name="The Broad Institute Genomics Platform"/>
            <consortium name="The Broad Institute Genome Sequencing Center for Infectious Disease"/>
            <person name="Wu L."/>
            <person name="Ma J."/>
        </authorList>
    </citation>
    <scope>NUCLEOTIDE SEQUENCE [LARGE SCALE GENOMIC DNA]</scope>
    <source>
        <strain evidence="6">CCM 8691</strain>
    </source>
</reference>
<dbReference type="CDD" id="cd02966">
    <property type="entry name" value="TlpA_like_family"/>
    <property type="match status" value="1"/>
</dbReference>
<evidence type="ECO:0000313" key="6">
    <source>
        <dbReference type="Proteomes" id="UP001595789"/>
    </source>
</evidence>
<dbReference type="InterPro" id="IPR013766">
    <property type="entry name" value="Thioredoxin_domain"/>
</dbReference>
<name>A0ABV8PEB4_9SPHI</name>
<evidence type="ECO:0000256" key="1">
    <source>
        <dbReference type="ARBA" id="ARBA00004196"/>
    </source>
</evidence>
<dbReference type="PROSITE" id="PS51352">
    <property type="entry name" value="THIOREDOXIN_2"/>
    <property type="match status" value="1"/>
</dbReference>
<evidence type="ECO:0000313" key="5">
    <source>
        <dbReference type="EMBL" id="MFC4212041.1"/>
    </source>
</evidence>
<dbReference type="SUPFAM" id="SSF52833">
    <property type="entry name" value="Thioredoxin-like"/>
    <property type="match status" value="1"/>
</dbReference>
<evidence type="ECO:0000256" key="2">
    <source>
        <dbReference type="ARBA" id="ARBA00022748"/>
    </source>
</evidence>
<proteinExistence type="predicted"/>
<dbReference type="Proteomes" id="UP001595789">
    <property type="component" value="Unassembled WGS sequence"/>
</dbReference>
<organism evidence="5 6">
    <name type="scientific">Pedobacter lithocola</name>
    <dbReference type="NCBI Taxonomy" id="1908239"/>
    <lineage>
        <taxon>Bacteria</taxon>
        <taxon>Pseudomonadati</taxon>
        <taxon>Bacteroidota</taxon>
        <taxon>Sphingobacteriia</taxon>
        <taxon>Sphingobacteriales</taxon>
        <taxon>Sphingobacteriaceae</taxon>
        <taxon>Pedobacter</taxon>
    </lineage>
</organism>
<dbReference type="EMBL" id="JBHSBW010000011">
    <property type="protein sequence ID" value="MFC4212041.1"/>
    <property type="molecule type" value="Genomic_DNA"/>
</dbReference>
<dbReference type="Pfam" id="PF08534">
    <property type="entry name" value="Redoxin"/>
    <property type="match status" value="1"/>
</dbReference>
<dbReference type="InterPro" id="IPR017937">
    <property type="entry name" value="Thioredoxin_CS"/>
</dbReference>
<comment type="caution">
    <text evidence="5">The sequence shown here is derived from an EMBL/GenBank/DDBJ whole genome shotgun (WGS) entry which is preliminary data.</text>
</comment>
<keyword evidence="2" id="KW-0201">Cytochrome c-type biogenesis</keyword>
<gene>
    <name evidence="5" type="ORF">ACFOWA_12650</name>
</gene>
<sequence length="190" mass="21790">MKFTRKNIFNTLFVILLLVIVFIPDAKAFLLKGLMEIGFYSPKVEEQNKETVNLTGIKFSNLKGDVIDLGDLKGKVVFLNFWATWCPPCRAEMPSINKLYTQFKNDPNVVFIFADADGDLLKSNKYMADREFELPVYKVESAVPKQIFEDSLPTTIIFDKEGRISFKHEGIANYANKKFTEFLNKLKAAR</sequence>
<protein>
    <submittedName>
        <fullName evidence="5">TlpA family protein disulfide reductase</fullName>
    </submittedName>
</protein>
<dbReference type="InterPro" id="IPR036249">
    <property type="entry name" value="Thioredoxin-like_sf"/>
</dbReference>
<dbReference type="PANTHER" id="PTHR42852:SF13">
    <property type="entry name" value="PROTEIN DIPZ"/>
    <property type="match status" value="1"/>
</dbReference>
<dbReference type="InterPro" id="IPR013740">
    <property type="entry name" value="Redoxin"/>
</dbReference>
<feature type="domain" description="Thioredoxin" evidence="4">
    <location>
        <begin position="35"/>
        <end position="188"/>
    </location>
</feature>
<dbReference type="PROSITE" id="PS00194">
    <property type="entry name" value="THIOREDOXIN_1"/>
    <property type="match status" value="1"/>
</dbReference>
<keyword evidence="3" id="KW-0676">Redox-active center</keyword>
<accession>A0ABV8PEB4</accession>
<dbReference type="PANTHER" id="PTHR42852">
    <property type="entry name" value="THIOL:DISULFIDE INTERCHANGE PROTEIN DSBE"/>
    <property type="match status" value="1"/>
</dbReference>
<evidence type="ECO:0000259" key="4">
    <source>
        <dbReference type="PROSITE" id="PS51352"/>
    </source>
</evidence>
<dbReference type="InterPro" id="IPR050553">
    <property type="entry name" value="Thioredoxin_ResA/DsbE_sf"/>
</dbReference>
<comment type="subcellular location">
    <subcellularLocation>
        <location evidence="1">Cell envelope</location>
    </subcellularLocation>
</comment>
<dbReference type="Gene3D" id="3.40.30.10">
    <property type="entry name" value="Glutaredoxin"/>
    <property type="match status" value="1"/>
</dbReference>
<keyword evidence="6" id="KW-1185">Reference proteome</keyword>
<evidence type="ECO:0000256" key="3">
    <source>
        <dbReference type="ARBA" id="ARBA00023284"/>
    </source>
</evidence>